<dbReference type="InterPro" id="IPR000380">
    <property type="entry name" value="Topo_IA"/>
</dbReference>
<name>A0ABQ7GRN8_DUNSA</name>
<dbReference type="EC" id="5.6.2.1" evidence="1"/>
<evidence type="ECO:0000256" key="1">
    <source>
        <dbReference type="RuleBase" id="RU362092"/>
    </source>
</evidence>
<comment type="catalytic activity">
    <reaction evidence="1">
        <text>ATP-independent breakage of single-stranded DNA, followed by passage and rejoining.</text>
        <dbReference type="EC" id="5.6.2.1"/>
    </reaction>
</comment>
<sequence>MPIRVLNVAEKPSVAKEVSRILSNGGSRSRRGPAQYNPIHEFPYNINGQAVDMVFTSVAGHLMELDFSEQHRKWHGCPPAELYSVPVLRKCRRRRRTCAYNWSS</sequence>
<keyword evidence="1" id="KW-0413">Isomerase</keyword>
<accession>A0ABQ7GRN8</accession>
<dbReference type="Gene3D" id="3.40.50.140">
    <property type="match status" value="1"/>
</dbReference>
<comment type="function">
    <text evidence="1">Introduces a single-strand break via transesterification at a target site in duplex DNA. Releases the supercoiling and torsional tension of DNA introduced during the DNA replication and transcription by transiently cleaving and rejoining one strand of the DNA duplex. The scissile phosphodiester is attacked by the catalytic tyrosine of the enzyme, resulting in the formation of a DNA-(5'-phosphotyrosyl)-enzyme intermediate and the expulsion of a 3'-OH DNA strand.</text>
</comment>
<dbReference type="Proteomes" id="UP000815325">
    <property type="component" value="Unassembled WGS sequence"/>
</dbReference>
<evidence type="ECO:0000313" key="2">
    <source>
        <dbReference type="EMBL" id="KAF5837280.1"/>
    </source>
</evidence>
<dbReference type="SUPFAM" id="SSF56712">
    <property type="entry name" value="Prokaryotic type I DNA topoisomerase"/>
    <property type="match status" value="1"/>
</dbReference>
<keyword evidence="3" id="KW-1185">Reference proteome</keyword>
<dbReference type="PANTHER" id="PTHR11390:SF21">
    <property type="entry name" value="DNA TOPOISOMERASE 3-ALPHA"/>
    <property type="match status" value="1"/>
</dbReference>
<comment type="similarity">
    <text evidence="1">Belongs to the type IA topoisomerase family.</text>
</comment>
<protein>
    <recommendedName>
        <fullName evidence="1">DNA topoisomerase</fullName>
        <ecNumber evidence="1">5.6.2.1</ecNumber>
    </recommendedName>
</protein>
<evidence type="ECO:0000313" key="3">
    <source>
        <dbReference type="Proteomes" id="UP000815325"/>
    </source>
</evidence>
<proteinExistence type="inferred from homology"/>
<reference evidence="2" key="1">
    <citation type="submission" date="2017-08" db="EMBL/GenBank/DDBJ databases">
        <authorList>
            <person name="Polle J.E."/>
            <person name="Barry K."/>
            <person name="Cushman J."/>
            <person name="Schmutz J."/>
            <person name="Tran D."/>
            <person name="Hathwaick L.T."/>
            <person name="Yim W.C."/>
            <person name="Jenkins J."/>
            <person name="Mckie-Krisberg Z.M."/>
            <person name="Prochnik S."/>
            <person name="Lindquist E."/>
            <person name="Dockter R.B."/>
            <person name="Adam C."/>
            <person name="Molina H."/>
            <person name="Bunkerborg J."/>
            <person name="Jin E."/>
            <person name="Buchheim M."/>
            <person name="Magnuson J."/>
        </authorList>
    </citation>
    <scope>NUCLEOTIDE SEQUENCE</scope>
    <source>
        <strain evidence="2">CCAP 19/18</strain>
    </source>
</reference>
<organism evidence="2 3">
    <name type="scientific">Dunaliella salina</name>
    <name type="common">Green alga</name>
    <name type="synonym">Protococcus salinus</name>
    <dbReference type="NCBI Taxonomy" id="3046"/>
    <lineage>
        <taxon>Eukaryota</taxon>
        <taxon>Viridiplantae</taxon>
        <taxon>Chlorophyta</taxon>
        <taxon>core chlorophytes</taxon>
        <taxon>Chlorophyceae</taxon>
        <taxon>CS clade</taxon>
        <taxon>Chlamydomonadales</taxon>
        <taxon>Dunaliellaceae</taxon>
        <taxon>Dunaliella</taxon>
    </lineage>
</organism>
<keyword evidence="1" id="KW-0238">DNA-binding</keyword>
<gene>
    <name evidence="2" type="ORF">DUNSADRAFT_4607</name>
</gene>
<dbReference type="EMBL" id="MU069622">
    <property type="protein sequence ID" value="KAF5837280.1"/>
    <property type="molecule type" value="Genomic_DNA"/>
</dbReference>
<dbReference type="InterPro" id="IPR023405">
    <property type="entry name" value="Topo_IA_core_domain"/>
</dbReference>
<keyword evidence="1" id="KW-0799">Topoisomerase</keyword>
<comment type="caution">
    <text evidence="2">The sequence shown here is derived from an EMBL/GenBank/DDBJ whole genome shotgun (WGS) entry which is preliminary data.</text>
</comment>
<dbReference type="PANTHER" id="PTHR11390">
    <property type="entry name" value="PROKARYOTIC DNA TOPOISOMERASE"/>
    <property type="match status" value="1"/>
</dbReference>